<dbReference type="STRING" id="1797533.A2731_01620"/>
<feature type="region of interest" description="Disordered" evidence="2">
    <location>
        <begin position="238"/>
        <end position="280"/>
    </location>
</feature>
<reference evidence="5 6" key="1">
    <citation type="journal article" date="2016" name="Nat. Commun.">
        <title>Thousands of microbial genomes shed light on interconnected biogeochemical processes in an aquifer system.</title>
        <authorList>
            <person name="Anantharaman K."/>
            <person name="Brown C.T."/>
            <person name="Hug L.A."/>
            <person name="Sharon I."/>
            <person name="Castelle C.J."/>
            <person name="Probst A.J."/>
            <person name="Thomas B.C."/>
            <person name="Singh A."/>
            <person name="Wilkins M.J."/>
            <person name="Karaoz U."/>
            <person name="Brodie E.L."/>
            <person name="Williams K.H."/>
            <person name="Hubbard S.S."/>
            <person name="Banfield J.F."/>
        </authorList>
    </citation>
    <scope>NUCLEOTIDE SEQUENCE [LARGE SCALE GENOMIC DNA]</scope>
</reference>
<evidence type="ECO:0000313" key="5">
    <source>
        <dbReference type="EMBL" id="OGY43497.1"/>
    </source>
</evidence>
<sequence length="280" mass="32509">MKIIKDDKLEIQTRPLSEAETQRLWQGVYQRIKSPATKPLNIWPRLGRRIYIPAAIFILLFTLSFGTAVLSVNAKPGDVLFPVKLAYEKVQLQLTFDPEKKSDLALHFSQERLKEVNEVLSQNSNKIIPPEARAQDEDKTTSTPPVKVEIKEESKKESIKKLEKNHQTLINALDYLENTKEELKKTSNEQKLEEINSLVDQLSDRTQNYLDDLEEIKEKIPNNHDIKNRINRSEKELKEKFKLEPKQINGRFDQSDSDSNNNNNNNENNEENNNEEQSDN</sequence>
<evidence type="ECO:0000259" key="4">
    <source>
        <dbReference type="Pfam" id="PF18915"/>
    </source>
</evidence>
<evidence type="ECO:0000256" key="1">
    <source>
        <dbReference type="SAM" id="Coils"/>
    </source>
</evidence>
<evidence type="ECO:0000256" key="2">
    <source>
        <dbReference type="SAM" id="MobiDB-lite"/>
    </source>
</evidence>
<gene>
    <name evidence="5" type="ORF">A2731_01620</name>
</gene>
<feature type="compositionally biased region" description="Acidic residues" evidence="2">
    <location>
        <begin position="268"/>
        <end position="280"/>
    </location>
</feature>
<name>A0A1G1XW24_9BACT</name>
<keyword evidence="3" id="KW-0812">Transmembrane</keyword>
<dbReference type="Proteomes" id="UP000176241">
    <property type="component" value="Unassembled WGS sequence"/>
</dbReference>
<accession>A0A1G1XW24</accession>
<feature type="transmembrane region" description="Helical" evidence="3">
    <location>
        <begin position="50"/>
        <end position="72"/>
    </location>
</feature>
<evidence type="ECO:0000256" key="3">
    <source>
        <dbReference type="SAM" id="Phobius"/>
    </source>
</evidence>
<evidence type="ECO:0000313" key="6">
    <source>
        <dbReference type="Proteomes" id="UP000176241"/>
    </source>
</evidence>
<keyword evidence="3" id="KW-0472">Membrane</keyword>
<protein>
    <recommendedName>
        <fullName evidence="4">DUF5667 domain-containing protein</fullName>
    </recommendedName>
</protein>
<organism evidence="5 6">
    <name type="scientific">Candidatus Buchananbacteria bacterium RIFCSPHIGHO2_01_FULL_39_8</name>
    <dbReference type="NCBI Taxonomy" id="1797533"/>
    <lineage>
        <taxon>Bacteria</taxon>
        <taxon>Candidatus Buchananiibacteriota</taxon>
    </lineage>
</organism>
<proteinExistence type="predicted"/>
<dbReference type="EMBL" id="MHIC01000046">
    <property type="protein sequence ID" value="OGY43497.1"/>
    <property type="molecule type" value="Genomic_DNA"/>
</dbReference>
<feature type="compositionally biased region" description="Low complexity" evidence="2">
    <location>
        <begin position="257"/>
        <end position="267"/>
    </location>
</feature>
<dbReference type="InterPro" id="IPR043725">
    <property type="entry name" value="DUF5667"/>
</dbReference>
<dbReference type="Pfam" id="PF18915">
    <property type="entry name" value="DUF5667"/>
    <property type="match status" value="1"/>
</dbReference>
<feature type="coiled-coil region" evidence="1">
    <location>
        <begin position="152"/>
        <end position="219"/>
    </location>
</feature>
<keyword evidence="1" id="KW-0175">Coiled coil</keyword>
<comment type="caution">
    <text evidence="5">The sequence shown here is derived from an EMBL/GenBank/DDBJ whole genome shotgun (WGS) entry which is preliminary data.</text>
</comment>
<keyword evidence="3" id="KW-1133">Transmembrane helix</keyword>
<feature type="domain" description="DUF5667" evidence="4">
    <location>
        <begin position="75"/>
        <end position="168"/>
    </location>
</feature>
<dbReference type="AlphaFoldDB" id="A0A1G1XW24"/>